<gene>
    <name evidence="3" type="ORF">C8N34_12086</name>
</gene>
<dbReference type="Gene3D" id="3.90.226.10">
    <property type="entry name" value="2-enoyl-CoA Hydratase, Chain A, domain 1"/>
    <property type="match status" value="1"/>
</dbReference>
<evidence type="ECO:0000313" key="4">
    <source>
        <dbReference type="Proteomes" id="UP000244224"/>
    </source>
</evidence>
<protein>
    <submittedName>
        <fullName evidence="3">Signal peptide peptidase SppA</fullName>
    </submittedName>
</protein>
<dbReference type="Pfam" id="PF01343">
    <property type="entry name" value="Peptidase_S49"/>
    <property type="match status" value="1"/>
</dbReference>
<proteinExistence type="inferred from homology"/>
<accession>A0A2T6APT9</accession>
<dbReference type="InterPro" id="IPR033855">
    <property type="entry name" value="Protein_C"/>
</dbReference>
<dbReference type="PANTHER" id="PTHR42987">
    <property type="entry name" value="PEPTIDASE S49"/>
    <property type="match status" value="1"/>
</dbReference>
<dbReference type="InterPro" id="IPR002142">
    <property type="entry name" value="Peptidase_S49"/>
</dbReference>
<dbReference type="Gene3D" id="6.20.330.10">
    <property type="match status" value="1"/>
</dbReference>
<dbReference type="SUPFAM" id="SSF52096">
    <property type="entry name" value="ClpP/crotonase"/>
    <property type="match status" value="1"/>
</dbReference>
<evidence type="ECO:0000256" key="1">
    <source>
        <dbReference type="ARBA" id="ARBA00008683"/>
    </source>
</evidence>
<dbReference type="AlphaFoldDB" id="A0A2T6APT9"/>
<feature type="domain" description="Peptidase S49" evidence="2">
    <location>
        <begin position="152"/>
        <end position="291"/>
    </location>
</feature>
<reference evidence="3 4" key="1">
    <citation type="submission" date="2018-04" db="EMBL/GenBank/DDBJ databases">
        <title>Genomic Encyclopedia of Archaeal and Bacterial Type Strains, Phase II (KMG-II): from individual species to whole genera.</title>
        <authorList>
            <person name="Goeker M."/>
        </authorList>
    </citation>
    <scope>NUCLEOTIDE SEQUENCE [LARGE SCALE GENOMIC DNA]</scope>
    <source>
        <strain evidence="3 4">DSM 21823</strain>
    </source>
</reference>
<dbReference type="CDD" id="cd07022">
    <property type="entry name" value="S49_Sppa_36K_type"/>
    <property type="match status" value="1"/>
</dbReference>
<name>A0A2T6APT9_9RHOB</name>
<dbReference type="GO" id="GO:0008233">
    <property type="term" value="F:peptidase activity"/>
    <property type="evidence" value="ECO:0007669"/>
    <property type="project" value="InterPro"/>
</dbReference>
<organism evidence="3 4">
    <name type="scientific">Gemmobacter caeni</name>
    <dbReference type="NCBI Taxonomy" id="589035"/>
    <lineage>
        <taxon>Bacteria</taxon>
        <taxon>Pseudomonadati</taxon>
        <taxon>Pseudomonadota</taxon>
        <taxon>Alphaproteobacteria</taxon>
        <taxon>Rhodobacterales</taxon>
        <taxon>Paracoccaceae</taxon>
        <taxon>Gemmobacter</taxon>
    </lineage>
</organism>
<comment type="similarity">
    <text evidence="1">Belongs to the peptidase S49 family.</text>
</comment>
<comment type="caution">
    <text evidence="3">The sequence shown here is derived from an EMBL/GenBank/DDBJ whole genome shotgun (WGS) entry which is preliminary data.</text>
</comment>
<dbReference type="InterPro" id="IPR029045">
    <property type="entry name" value="ClpP/crotonase-like_dom_sf"/>
</dbReference>
<dbReference type="Proteomes" id="UP000244224">
    <property type="component" value="Unassembled WGS sequence"/>
</dbReference>
<dbReference type="OrthoDB" id="266140at2"/>
<keyword evidence="4" id="KW-1185">Reference proteome</keyword>
<sequence length="429" mass="44863">MTEPVKLKITFPADAGAIHLIAQPCLEGFMSSFGVEISAADLKPAESRAQDFEDTGDEFWDNPDLRAFRPYNVVRAADGTGVLVIPVRGNLLSDFPYQAGTYATGYDYVEACVRRGASDASVKAILLDISSGGGFVRGADECARSIAEACKLKAVIAYASGMMASAAYWLGSQGTKVLVSPTSEGVGSIGTTSGRWDRSALLEKEGVKLHAYKTGERKTDGNPYLPLTDEEIAARQELIEDINDEFLTAVSSARNISVQDIRKMEAGLFSAKKSVRIGLADAVSTRAEALMAAFGAKSEPQAETGINEGSDMTDKTKDTPKAEAEAAADITSGTAPAPVVDAGAVDAAVSAAVGAALTRVKDILGCDEAKGREAQANVFAFTTNLALDQVKQLLAAAPVAAPAPAPHTAANPFETAIVERLAIRTPLLG</sequence>
<dbReference type="RefSeq" id="WP_108130501.1">
    <property type="nucleotide sequence ID" value="NZ_QBKP01000020.1"/>
</dbReference>
<evidence type="ECO:0000259" key="2">
    <source>
        <dbReference type="Pfam" id="PF01343"/>
    </source>
</evidence>
<dbReference type="GO" id="GO:0006508">
    <property type="term" value="P:proteolysis"/>
    <property type="evidence" value="ECO:0007669"/>
    <property type="project" value="InterPro"/>
</dbReference>
<evidence type="ECO:0000313" key="3">
    <source>
        <dbReference type="EMBL" id="PTX45841.1"/>
    </source>
</evidence>
<dbReference type="PANTHER" id="PTHR42987:SF4">
    <property type="entry name" value="PROTEASE SOHB-RELATED"/>
    <property type="match status" value="1"/>
</dbReference>
<dbReference type="EMBL" id="QBKP01000020">
    <property type="protein sequence ID" value="PTX45841.1"/>
    <property type="molecule type" value="Genomic_DNA"/>
</dbReference>